<keyword evidence="2" id="KW-1185">Reference proteome</keyword>
<sequence>MSITDNQIKELKRLRKELNIFINPLPKTYEEADKLIKEIYANWGK</sequence>
<gene>
    <name evidence="1" type="ORF">SAMN02744037_01860</name>
</gene>
<name>A0A1M6QJ69_9FIRM</name>
<evidence type="ECO:0000313" key="2">
    <source>
        <dbReference type="Proteomes" id="UP000242497"/>
    </source>
</evidence>
<dbReference type="Proteomes" id="UP000242497">
    <property type="component" value="Unassembled WGS sequence"/>
</dbReference>
<accession>A0A1M6QJ69</accession>
<organism evidence="1 2">
    <name type="scientific">Tepidibacter formicigenes DSM 15518</name>
    <dbReference type="NCBI Taxonomy" id="1123349"/>
    <lineage>
        <taxon>Bacteria</taxon>
        <taxon>Bacillati</taxon>
        <taxon>Bacillota</taxon>
        <taxon>Clostridia</taxon>
        <taxon>Peptostreptococcales</taxon>
        <taxon>Peptostreptococcaceae</taxon>
        <taxon>Tepidibacter</taxon>
    </lineage>
</organism>
<evidence type="ECO:0000313" key="1">
    <source>
        <dbReference type="EMBL" id="SHK20113.1"/>
    </source>
</evidence>
<proteinExistence type="predicted"/>
<dbReference type="EMBL" id="FRAE01000043">
    <property type="protein sequence ID" value="SHK20113.1"/>
    <property type="molecule type" value="Genomic_DNA"/>
</dbReference>
<dbReference type="STRING" id="1123349.SAMN02744037_01860"/>
<reference evidence="2" key="1">
    <citation type="submission" date="2016-11" db="EMBL/GenBank/DDBJ databases">
        <authorList>
            <person name="Varghese N."/>
            <person name="Submissions S."/>
        </authorList>
    </citation>
    <scope>NUCLEOTIDE SEQUENCE [LARGE SCALE GENOMIC DNA]</scope>
    <source>
        <strain evidence="2">DSM 15518</strain>
    </source>
</reference>
<dbReference type="RefSeq" id="WP_159428974.1">
    <property type="nucleotide sequence ID" value="NZ_FRAE01000043.1"/>
</dbReference>
<protein>
    <submittedName>
        <fullName evidence="1">Uncharacterized protein</fullName>
    </submittedName>
</protein>
<dbReference type="AlphaFoldDB" id="A0A1M6QJ69"/>